<dbReference type="AlphaFoldDB" id="A0A0C3HYF8"/>
<dbReference type="OrthoDB" id="5366531at2759"/>
<evidence type="ECO:0000313" key="2">
    <source>
        <dbReference type="Proteomes" id="UP000054321"/>
    </source>
</evidence>
<evidence type="ECO:0000313" key="1">
    <source>
        <dbReference type="EMBL" id="KIN07277.1"/>
    </source>
</evidence>
<keyword evidence="2" id="KW-1185">Reference proteome</keyword>
<organism evidence="1 2">
    <name type="scientific">Oidiodendron maius (strain Zn)</name>
    <dbReference type="NCBI Taxonomy" id="913774"/>
    <lineage>
        <taxon>Eukaryota</taxon>
        <taxon>Fungi</taxon>
        <taxon>Dikarya</taxon>
        <taxon>Ascomycota</taxon>
        <taxon>Pezizomycotina</taxon>
        <taxon>Leotiomycetes</taxon>
        <taxon>Leotiomycetes incertae sedis</taxon>
        <taxon>Myxotrichaceae</taxon>
        <taxon>Oidiodendron</taxon>
    </lineage>
</organism>
<evidence type="ECO:0008006" key="3">
    <source>
        <dbReference type="Google" id="ProtNLM"/>
    </source>
</evidence>
<sequence>MWTREEIELESNLEEKGLKLVDKNSHQKDLRLWACLFNYRQRMYGVSGVRMFWAAAKRGDFQVPMTGVYAQLFWGEFVKLGLQDDVVLSEIIVYANQRMESTKERWSELYIRIVQQMILSGRGEEAVNAHERLFQLHAPDSIRFANMICEVVAGEGDASILSEIYVKSNYRNIYGKVVPFLCEQEDFDSAYRWHFICITRGDLPVTSRVTEPLVHFYAIYDRIRATKVTGSLVKAGIPFASSISSTLEDTAMISREMVNLMHGETFNMPAKPYNDRLGARWFATRWISLDVAMTAISALGVSEIGPLSLQALALREQDAESITRRINQLKDLNISIGSSIFSRSVEKFARTQNQAYLDCLLQSDQHPNALEDSKFQEGLLISYARSGDSLRYQLTLAMRLISSRNPDMETKNILLRNHAKTGDTTALLASLHKMQVEGEIITVNTVKTILRSVLRPRQPGRRPITLPIKQADDLKMAIDILKGIMQSGSFVSATYWREIIKRLGMLGRWKDLEDLCVFLASWYGPANRETFLNSATRRRFHRYRVPAQVRTIHPLHPLKILFPTSLQRAIVEWGFMCALKAPFVEKESNGLIHKAKPSLSVTAGIQLLKRLHAYHVHIDIHSVRKAIFDRLVVYYGPGQSSKVYNRRGRENNTLQLEEMAAQIDQALGVRMFDSPHLREVIERRSEVRLRKVGRKIAGRLGMTGQETLDLP</sequence>
<reference evidence="2" key="2">
    <citation type="submission" date="2015-01" db="EMBL/GenBank/DDBJ databases">
        <title>Evolutionary Origins and Diversification of the Mycorrhizal Mutualists.</title>
        <authorList>
            <consortium name="DOE Joint Genome Institute"/>
            <consortium name="Mycorrhizal Genomics Consortium"/>
            <person name="Kohler A."/>
            <person name="Kuo A."/>
            <person name="Nagy L.G."/>
            <person name="Floudas D."/>
            <person name="Copeland A."/>
            <person name="Barry K.W."/>
            <person name="Cichocki N."/>
            <person name="Veneault-Fourrey C."/>
            <person name="LaButti K."/>
            <person name="Lindquist E.A."/>
            <person name="Lipzen A."/>
            <person name="Lundell T."/>
            <person name="Morin E."/>
            <person name="Murat C."/>
            <person name="Riley R."/>
            <person name="Ohm R."/>
            <person name="Sun H."/>
            <person name="Tunlid A."/>
            <person name="Henrissat B."/>
            <person name="Grigoriev I.V."/>
            <person name="Hibbett D.S."/>
            <person name="Martin F."/>
        </authorList>
    </citation>
    <scope>NUCLEOTIDE SEQUENCE [LARGE SCALE GENOMIC DNA]</scope>
    <source>
        <strain evidence="2">Zn</strain>
    </source>
</reference>
<gene>
    <name evidence="1" type="ORF">OIDMADRAFT_174262</name>
</gene>
<dbReference type="InParanoid" id="A0A0C3HYF8"/>
<reference evidence="1 2" key="1">
    <citation type="submission" date="2014-04" db="EMBL/GenBank/DDBJ databases">
        <authorList>
            <consortium name="DOE Joint Genome Institute"/>
            <person name="Kuo A."/>
            <person name="Martino E."/>
            <person name="Perotto S."/>
            <person name="Kohler A."/>
            <person name="Nagy L.G."/>
            <person name="Floudas D."/>
            <person name="Copeland A."/>
            <person name="Barry K.W."/>
            <person name="Cichocki N."/>
            <person name="Veneault-Fourrey C."/>
            <person name="LaButti K."/>
            <person name="Lindquist E.A."/>
            <person name="Lipzen A."/>
            <person name="Lundell T."/>
            <person name="Morin E."/>
            <person name="Murat C."/>
            <person name="Sun H."/>
            <person name="Tunlid A."/>
            <person name="Henrissat B."/>
            <person name="Grigoriev I.V."/>
            <person name="Hibbett D.S."/>
            <person name="Martin F."/>
            <person name="Nordberg H.P."/>
            <person name="Cantor M.N."/>
            <person name="Hua S.X."/>
        </authorList>
    </citation>
    <scope>NUCLEOTIDE SEQUENCE [LARGE SCALE GENOMIC DNA]</scope>
    <source>
        <strain evidence="1 2">Zn</strain>
    </source>
</reference>
<dbReference type="Proteomes" id="UP000054321">
    <property type="component" value="Unassembled WGS sequence"/>
</dbReference>
<protein>
    <recommendedName>
        <fullName evidence="3">Pentatricopeptide repeat domain-containing protein</fullName>
    </recommendedName>
</protein>
<proteinExistence type="predicted"/>
<dbReference type="EMBL" id="KN832870">
    <property type="protein sequence ID" value="KIN07277.1"/>
    <property type="molecule type" value="Genomic_DNA"/>
</dbReference>
<dbReference type="HOGENOM" id="CLU_007655_0_1_1"/>
<accession>A0A0C3HYF8</accession>
<name>A0A0C3HYF8_OIDMZ</name>
<dbReference type="STRING" id="913774.A0A0C3HYF8"/>